<evidence type="ECO:0000313" key="3">
    <source>
        <dbReference type="EMBL" id="SNQ29337.1"/>
    </source>
</evidence>
<dbReference type="RefSeq" id="WP_088823318.1">
    <property type="nucleotide sequence ID" value="NZ_FZLN01000001.1"/>
</dbReference>
<accession>A0A217EG54</accession>
<sequence length="359" mass="41846">MPQDQLISHLTTLGMGLFYLALSLSVSAFSIWFSLALWVQLPLGKILTLLLIALWIIFSLSVLGIYFTQLFVHRPISLLIYVVVAIIGLCWYFSLTPKQDRVWSPEVEKILTYEKQGPWITLNNVRNFRWHDDGSYDIHWEKRSFNLNEIKGVNLIASYWMGPQIAHTLVSFDFEHQQPIVFSLEIRKEKNESFSAIGGFFRQFELSLVAADEKDIIYTRSNIRKEKVYFFPVRIPKQEIRHLFLAYLDTADQLKQSPAWYNTLTSNCTTIIFDMAQAIHPNQLPKDYRILMSGYLPNYLYDSGALNRQWDIKTWYNHAYINPRTAHFSEHTDQSSEAFSQQIRAGLPTASRTNNMLKQ</sequence>
<keyword evidence="4" id="KW-1185">Reference proteome</keyword>
<dbReference type="InterPro" id="IPR025178">
    <property type="entry name" value="Lnb_N"/>
</dbReference>
<dbReference type="OrthoDB" id="274718at2"/>
<reference evidence="4" key="1">
    <citation type="submission" date="2017-06" db="EMBL/GenBank/DDBJ databases">
        <authorList>
            <person name="Varghese N."/>
            <person name="Submissions S."/>
        </authorList>
    </citation>
    <scope>NUCLEOTIDE SEQUENCE [LARGE SCALE GENOMIC DNA]</scope>
    <source>
        <strain evidence="4">ANC 5114</strain>
    </source>
</reference>
<protein>
    <recommendedName>
        <fullName evidence="2">Lnb N-terminal periplasmic domain-containing protein</fullName>
    </recommendedName>
</protein>
<evidence type="ECO:0000256" key="1">
    <source>
        <dbReference type="SAM" id="Phobius"/>
    </source>
</evidence>
<evidence type="ECO:0000313" key="4">
    <source>
        <dbReference type="Proteomes" id="UP000243463"/>
    </source>
</evidence>
<dbReference type="Pfam" id="PF13387">
    <property type="entry name" value="Lnb_N"/>
    <property type="match status" value="1"/>
</dbReference>
<feature type="transmembrane region" description="Helical" evidence="1">
    <location>
        <begin position="16"/>
        <end position="39"/>
    </location>
</feature>
<dbReference type="AlphaFoldDB" id="A0A217EG54"/>
<keyword evidence="1" id="KW-0472">Membrane</keyword>
<keyword evidence="1" id="KW-1133">Transmembrane helix</keyword>
<feature type="transmembrane region" description="Helical" evidence="1">
    <location>
        <begin position="78"/>
        <end position="95"/>
    </location>
</feature>
<proteinExistence type="predicted"/>
<feature type="domain" description="Lnb N-terminal periplasmic" evidence="2">
    <location>
        <begin position="139"/>
        <end position="293"/>
    </location>
</feature>
<dbReference type="Proteomes" id="UP000243463">
    <property type="component" value="Unassembled WGS sequence"/>
</dbReference>
<keyword evidence="1" id="KW-0812">Transmembrane</keyword>
<evidence type="ECO:0000259" key="2">
    <source>
        <dbReference type="Pfam" id="PF13387"/>
    </source>
</evidence>
<organism evidence="3 4">
    <name type="scientific">Acinetobacter apis</name>
    <dbReference type="NCBI Taxonomy" id="1229165"/>
    <lineage>
        <taxon>Bacteria</taxon>
        <taxon>Pseudomonadati</taxon>
        <taxon>Pseudomonadota</taxon>
        <taxon>Gammaproteobacteria</taxon>
        <taxon>Moraxellales</taxon>
        <taxon>Moraxellaceae</taxon>
        <taxon>Acinetobacter</taxon>
    </lineage>
</organism>
<dbReference type="EMBL" id="FZLN01000001">
    <property type="protein sequence ID" value="SNQ29337.1"/>
    <property type="molecule type" value="Genomic_DNA"/>
</dbReference>
<gene>
    <name evidence="3" type="ORF">SAMN05444584_1284</name>
</gene>
<feature type="transmembrane region" description="Helical" evidence="1">
    <location>
        <begin position="46"/>
        <end position="72"/>
    </location>
</feature>
<name>A0A217EG54_9GAMM</name>